<name>T1F5B2_HELRO</name>
<dbReference type="PANTHER" id="PTHR22538:SF0">
    <property type="entry name" value="CILIA- AND FLAGELLA-ASSOCIATED PROTEIN 74"/>
    <property type="match status" value="1"/>
</dbReference>
<feature type="region of interest" description="Disordered" evidence="1">
    <location>
        <begin position="234"/>
        <end position="303"/>
    </location>
</feature>
<feature type="region of interest" description="Disordered" evidence="1">
    <location>
        <begin position="58"/>
        <end position="85"/>
    </location>
</feature>
<evidence type="ECO:0000313" key="4">
    <source>
        <dbReference type="Proteomes" id="UP000015101"/>
    </source>
</evidence>
<sequence length="546" mass="62801">MSNSYVTQQQKNKIHSHYKFYVRYESIEEKHAKMLAKLKRERTNMEKRTMTMMRMTFNKHQRHQQQQQSLTQQQQQPQQPQSSRDKLSLLKRLNIPQSLRIISQNEGHVNNNNHYYNNINNNNNISNNNNNIIKAYLHNNKSNNCYSSKKHSLHQAYTRNIDNSIIDNQDDFYHKKKICADILDNNYHSNKSNNYNNLNNDNNYKLSGNLLKSKTNLSSGGHVRSSVNKLYSSTTLNYNNSSNNSNSSNNNNNNDNNNNNNLFNNNNLYLKNSNYKFNHSPKGSNDEDFKYDDDTNYGYDDDRHAVRDLNNYDVINRASDDDDDNEDCQDDDDDDDIGGGHDYDSSSKLWLRDVTRQSTFLGTVSNLRQDVTYAEKQQLLKTLENMKRNISTTSATAATATATNNISLQRRLKTDMKINSGVPFLCKPATVIFKSFNVGLSYVKRVRLTNVTSAPNSCHFKTLPIKSTPRFPPPKQLPPGISCYLTVYFTPNISVSDTDVDFGEEIAGEIVKKEVSVCNDGDYEVDVAIERYVLQSRGTTETRIHI</sequence>
<dbReference type="Proteomes" id="UP000015101">
    <property type="component" value="Unassembled WGS sequence"/>
</dbReference>
<organism evidence="3 4">
    <name type="scientific">Helobdella robusta</name>
    <name type="common">Californian leech</name>
    <dbReference type="NCBI Taxonomy" id="6412"/>
    <lineage>
        <taxon>Eukaryota</taxon>
        <taxon>Metazoa</taxon>
        <taxon>Spiralia</taxon>
        <taxon>Lophotrochozoa</taxon>
        <taxon>Annelida</taxon>
        <taxon>Clitellata</taxon>
        <taxon>Hirudinea</taxon>
        <taxon>Rhynchobdellida</taxon>
        <taxon>Glossiphoniidae</taxon>
        <taxon>Helobdella</taxon>
    </lineage>
</organism>
<reference evidence="2 4" key="2">
    <citation type="journal article" date="2013" name="Nature">
        <title>Insights into bilaterian evolution from three spiralian genomes.</title>
        <authorList>
            <person name="Simakov O."/>
            <person name="Marletaz F."/>
            <person name="Cho S.J."/>
            <person name="Edsinger-Gonzales E."/>
            <person name="Havlak P."/>
            <person name="Hellsten U."/>
            <person name="Kuo D.H."/>
            <person name="Larsson T."/>
            <person name="Lv J."/>
            <person name="Arendt D."/>
            <person name="Savage R."/>
            <person name="Osoegawa K."/>
            <person name="de Jong P."/>
            <person name="Grimwood J."/>
            <person name="Chapman J.A."/>
            <person name="Shapiro H."/>
            <person name="Aerts A."/>
            <person name="Otillar R.P."/>
            <person name="Terry A.Y."/>
            <person name="Boore J.L."/>
            <person name="Grigoriev I.V."/>
            <person name="Lindberg D.R."/>
            <person name="Seaver E.C."/>
            <person name="Weisblat D.A."/>
            <person name="Putnam N.H."/>
            <person name="Rokhsar D.S."/>
        </authorList>
    </citation>
    <scope>NUCLEOTIDE SEQUENCE</scope>
</reference>
<evidence type="ECO:0000256" key="1">
    <source>
        <dbReference type="SAM" id="MobiDB-lite"/>
    </source>
</evidence>
<dbReference type="EMBL" id="AMQM01004208">
    <property type="status" value="NOT_ANNOTATED_CDS"/>
    <property type="molecule type" value="Genomic_DNA"/>
</dbReference>
<dbReference type="CTD" id="20204011"/>
<dbReference type="STRING" id="6412.T1F5B2"/>
<reference evidence="3" key="3">
    <citation type="submission" date="2015-06" db="UniProtKB">
        <authorList>
            <consortium name="EnsemblMetazoa"/>
        </authorList>
    </citation>
    <scope>IDENTIFICATION</scope>
</reference>
<gene>
    <name evidence="3" type="primary">20204011</name>
    <name evidence="2" type="ORF">HELRODRAFT_172425</name>
</gene>
<dbReference type="PANTHER" id="PTHR22538">
    <property type="entry name" value="CILIA- AND FLAGELLA-ASSOCIATED PROTEIN 74"/>
    <property type="match status" value="1"/>
</dbReference>
<protein>
    <submittedName>
        <fullName evidence="2 3">Uncharacterized protein</fullName>
    </submittedName>
</protein>
<dbReference type="GeneID" id="20204011"/>
<reference evidence="4" key="1">
    <citation type="submission" date="2012-12" db="EMBL/GenBank/DDBJ databases">
        <authorList>
            <person name="Hellsten U."/>
            <person name="Grimwood J."/>
            <person name="Chapman J.A."/>
            <person name="Shapiro H."/>
            <person name="Aerts A."/>
            <person name="Otillar R.P."/>
            <person name="Terry A.Y."/>
            <person name="Boore J.L."/>
            <person name="Simakov O."/>
            <person name="Marletaz F."/>
            <person name="Cho S.-J."/>
            <person name="Edsinger-Gonzales E."/>
            <person name="Havlak P."/>
            <person name="Kuo D.-H."/>
            <person name="Larsson T."/>
            <person name="Lv J."/>
            <person name="Arendt D."/>
            <person name="Savage R."/>
            <person name="Osoegawa K."/>
            <person name="de Jong P."/>
            <person name="Lindberg D.R."/>
            <person name="Seaver E.C."/>
            <person name="Weisblat D.A."/>
            <person name="Putnam N.H."/>
            <person name="Grigoriev I.V."/>
            <person name="Rokhsar D.S."/>
        </authorList>
    </citation>
    <scope>NUCLEOTIDE SEQUENCE</scope>
</reference>
<dbReference type="EMBL" id="KB096457">
    <property type="protein sequence ID" value="ESO04752.1"/>
    <property type="molecule type" value="Genomic_DNA"/>
</dbReference>
<dbReference type="EnsemblMetazoa" id="HelroT172425">
    <property type="protein sequence ID" value="HelroP172425"/>
    <property type="gene ID" value="HelroG172425"/>
</dbReference>
<feature type="compositionally biased region" description="Acidic residues" evidence="1">
    <location>
        <begin position="320"/>
        <end position="337"/>
    </location>
</feature>
<dbReference type="RefSeq" id="XP_009017331.1">
    <property type="nucleotide sequence ID" value="XM_009019083.1"/>
</dbReference>
<proteinExistence type="predicted"/>
<evidence type="ECO:0000313" key="3">
    <source>
        <dbReference type="EnsemblMetazoa" id="HelroP172425"/>
    </source>
</evidence>
<dbReference type="InParanoid" id="T1F5B2"/>
<feature type="region of interest" description="Disordered" evidence="1">
    <location>
        <begin position="315"/>
        <end position="339"/>
    </location>
</feature>
<dbReference type="AlphaFoldDB" id="T1F5B2"/>
<accession>T1F5B2</accession>
<feature type="compositionally biased region" description="Low complexity" evidence="1">
    <location>
        <begin position="234"/>
        <end position="278"/>
    </location>
</feature>
<keyword evidence="4" id="KW-1185">Reference proteome</keyword>
<dbReference type="HOGENOM" id="CLU_499016_0_0_1"/>
<dbReference type="OrthoDB" id="545169at2759"/>
<evidence type="ECO:0000313" key="2">
    <source>
        <dbReference type="EMBL" id="ESO04752.1"/>
    </source>
</evidence>
<dbReference type="Pfam" id="PF24771">
    <property type="entry name" value="Ig_CFAP74_1st"/>
    <property type="match status" value="1"/>
</dbReference>
<feature type="compositionally biased region" description="Low complexity" evidence="1">
    <location>
        <begin position="64"/>
        <end position="82"/>
    </location>
</feature>
<dbReference type="KEGG" id="hro:HELRODRAFT_172425"/>